<comment type="caution">
    <text evidence="2">The sequence shown here is derived from an EMBL/GenBank/DDBJ whole genome shotgun (WGS) entry which is preliminary data.</text>
</comment>
<feature type="region of interest" description="Disordered" evidence="1">
    <location>
        <begin position="1"/>
        <end position="191"/>
    </location>
</feature>
<feature type="compositionally biased region" description="Low complexity" evidence="1">
    <location>
        <begin position="26"/>
        <end position="36"/>
    </location>
</feature>
<evidence type="ECO:0000256" key="1">
    <source>
        <dbReference type="SAM" id="MobiDB-lite"/>
    </source>
</evidence>
<evidence type="ECO:0000313" key="3">
    <source>
        <dbReference type="Proteomes" id="UP001266305"/>
    </source>
</evidence>
<evidence type="ECO:0000313" key="2">
    <source>
        <dbReference type="EMBL" id="KAK2093845.1"/>
    </source>
</evidence>
<keyword evidence="3" id="KW-1185">Reference proteome</keyword>
<dbReference type="Proteomes" id="UP001266305">
    <property type="component" value="Unassembled WGS sequence"/>
</dbReference>
<organism evidence="2 3">
    <name type="scientific">Saguinus oedipus</name>
    <name type="common">Cotton-top tamarin</name>
    <name type="synonym">Oedipomidas oedipus</name>
    <dbReference type="NCBI Taxonomy" id="9490"/>
    <lineage>
        <taxon>Eukaryota</taxon>
        <taxon>Metazoa</taxon>
        <taxon>Chordata</taxon>
        <taxon>Craniata</taxon>
        <taxon>Vertebrata</taxon>
        <taxon>Euteleostomi</taxon>
        <taxon>Mammalia</taxon>
        <taxon>Eutheria</taxon>
        <taxon>Euarchontoglires</taxon>
        <taxon>Primates</taxon>
        <taxon>Haplorrhini</taxon>
        <taxon>Platyrrhini</taxon>
        <taxon>Cebidae</taxon>
        <taxon>Callitrichinae</taxon>
        <taxon>Saguinus</taxon>
    </lineage>
</organism>
<dbReference type="EMBL" id="JASSZA010000014">
    <property type="protein sequence ID" value="KAK2093845.1"/>
    <property type="molecule type" value="Genomic_DNA"/>
</dbReference>
<feature type="compositionally biased region" description="Low complexity" evidence="1">
    <location>
        <begin position="161"/>
        <end position="177"/>
    </location>
</feature>
<feature type="compositionally biased region" description="Pro residues" evidence="1">
    <location>
        <begin position="138"/>
        <end position="149"/>
    </location>
</feature>
<protein>
    <submittedName>
        <fullName evidence="2">Uncharacterized protein</fullName>
    </submittedName>
</protein>
<proteinExistence type="predicted"/>
<sequence>MSPPQPLLESGVPEPAWQGQKFPKRTPTTTTTMPTPSSAQWVSGRRSRCRLLRERPPGIRSSKTQIPAPLPTAAPLHLQWPSFPQRRVPTPALKSGTAGCWGCPRHKFRPREAPWGRAHPLRRRERGFLSSGLSPGRPSQPPTPPPPPQSVLVGRKETKRAAVMRARVAPGRAAGAGAQWGGSGQPWGSPQ</sequence>
<name>A0ABQ9UA03_SAGOE</name>
<accession>A0ABQ9UA03</accession>
<gene>
    <name evidence="2" type="ORF">P7K49_027583</name>
</gene>
<reference evidence="2 3" key="1">
    <citation type="submission" date="2023-05" db="EMBL/GenBank/DDBJ databases">
        <title>B98-5 Cell Line De Novo Hybrid Assembly: An Optical Mapping Approach.</title>
        <authorList>
            <person name="Kananen K."/>
            <person name="Auerbach J.A."/>
            <person name="Kautto E."/>
            <person name="Blachly J.S."/>
        </authorList>
    </citation>
    <scope>NUCLEOTIDE SEQUENCE [LARGE SCALE GENOMIC DNA]</scope>
    <source>
        <strain evidence="2">B95-8</strain>
        <tissue evidence="2">Cell line</tissue>
    </source>
</reference>